<dbReference type="PANTHER" id="PTHR33798:SF5">
    <property type="entry name" value="FLAVIN REDUCTASE LIKE DOMAIN-CONTAINING PROTEIN"/>
    <property type="match status" value="1"/>
</dbReference>
<dbReference type="RefSeq" id="WP_125429676.1">
    <property type="nucleotide sequence ID" value="NZ_RWIS01000006.1"/>
</dbReference>
<evidence type="ECO:0000256" key="3">
    <source>
        <dbReference type="ARBA" id="ARBA00022643"/>
    </source>
</evidence>
<dbReference type="InterPro" id="IPR012349">
    <property type="entry name" value="Split_barrel_FMN-bd"/>
</dbReference>
<keyword evidence="2" id="KW-0285">Flavoprotein</keyword>
<dbReference type="SUPFAM" id="SSF50475">
    <property type="entry name" value="FMN-binding split barrel"/>
    <property type="match status" value="1"/>
</dbReference>
<protein>
    <submittedName>
        <fullName evidence="6">Flavin oxidoreductase</fullName>
    </submittedName>
</protein>
<sequence length="216" mass="23361">MPHLTAADIACLEKVYRLNLINAITGFKPANLLGTANEQGRTNLAIISSVVHLGSNPALLGLVMRPPTVERHSYDNIRATRSYTLNHVHAGIMRAAHLTSANFAREESEFETCGLTPEYLDGFAAPYVQESRLRIGLTLVQELPIEANGTVLLVGAVEHVYLPENDVQRADGSLDLAAAGTVALSGLDTYYEATPLARYGYARPHQPLPELSVSGE</sequence>
<dbReference type="SMART" id="SM00903">
    <property type="entry name" value="Flavin_Reduct"/>
    <property type="match status" value="1"/>
</dbReference>
<dbReference type="GO" id="GO:0010181">
    <property type="term" value="F:FMN binding"/>
    <property type="evidence" value="ECO:0007669"/>
    <property type="project" value="InterPro"/>
</dbReference>
<keyword evidence="7" id="KW-1185">Reference proteome</keyword>
<comment type="similarity">
    <text evidence="4">Belongs to the flavoredoxin family.</text>
</comment>
<dbReference type="Gene3D" id="2.30.110.10">
    <property type="entry name" value="Electron Transport, Fmn-binding Protein, Chain A"/>
    <property type="match status" value="1"/>
</dbReference>
<keyword evidence="3" id="KW-0288">FMN</keyword>
<organism evidence="6 7">
    <name type="scientific">Hymenobacter metallilatus</name>
    <dbReference type="NCBI Taxonomy" id="2493666"/>
    <lineage>
        <taxon>Bacteria</taxon>
        <taxon>Pseudomonadati</taxon>
        <taxon>Bacteroidota</taxon>
        <taxon>Cytophagia</taxon>
        <taxon>Cytophagales</taxon>
        <taxon>Hymenobacteraceae</taxon>
        <taxon>Hymenobacter</taxon>
    </lineage>
</organism>
<gene>
    <name evidence="6" type="ORF">EI290_10810</name>
</gene>
<feature type="domain" description="Flavin reductase like" evidence="5">
    <location>
        <begin position="23"/>
        <end position="173"/>
    </location>
</feature>
<dbReference type="Proteomes" id="UP000280066">
    <property type="component" value="Unassembled WGS sequence"/>
</dbReference>
<dbReference type="PANTHER" id="PTHR33798">
    <property type="entry name" value="FLAVOPROTEIN OXYGENASE"/>
    <property type="match status" value="1"/>
</dbReference>
<comment type="caution">
    <text evidence="6">The sequence shown here is derived from an EMBL/GenBank/DDBJ whole genome shotgun (WGS) entry which is preliminary data.</text>
</comment>
<evidence type="ECO:0000259" key="5">
    <source>
        <dbReference type="SMART" id="SM00903"/>
    </source>
</evidence>
<accession>A0A3R9M0X1</accession>
<name>A0A3R9M0X1_9BACT</name>
<evidence type="ECO:0000256" key="2">
    <source>
        <dbReference type="ARBA" id="ARBA00022630"/>
    </source>
</evidence>
<dbReference type="AlphaFoldDB" id="A0A3R9M0X1"/>
<proteinExistence type="inferred from homology"/>
<evidence type="ECO:0000313" key="7">
    <source>
        <dbReference type="Proteomes" id="UP000280066"/>
    </source>
</evidence>
<dbReference type="GO" id="GO:0016646">
    <property type="term" value="F:oxidoreductase activity, acting on the CH-NH group of donors, NAD or NADP as acceptor"/>
    <property type="evidence" value="ECO:0007669"/>
    <property type="project" value="UniProtKB-ARBA"/>
</dbReference>
<evidence type="ECO:0000256" key="4">
    <source>
        <dbReference type="ARBA" id="ARBA00038054"/>
    </source>
</evidence>
<dbReference type="InterPro" id="IPR002563">
    <property type="entry name" value="Flavin_Rdtase-like_dom"/>
</dbReference>
<reference evidence="6 7" key="1">
    <citation type="submission" date="2018-12" db="EMBL/GenBank/DDBJ databases">
        <authorList>
            <person name="Feng G."/>
            <person name="Zhu H."/>
        </authorList>
    </citation>
    <scope>NUCLEOTIDE SEQUENCE [LARGE SCALE GENOMIC DNA]</scope>
    <source>
        <strain evidence="6 7">9PBR-2</strain>
    </source>
</reference>
<dbReference type="Pfam" id="PF01613">
    <property type="entry name" value="Flavin_Reduct"/>
    <property type="match status" value="1"/>
</dbReference>
<dbReference type="EMBL" id="RWIS01000006">
    <property type="protein sequence ID" value="RSK33196.1"/>
    <property type="molecule type" value="Genomic_DNA"/>
</dbReference>
<dbReference type="OrthoDB" id="5293996at2"/>
<evidence type="ECO:0000313" key="6">
    <source>
        <dbReference type="EMBL" id="RSK33196.1"/>
    </source>
</evidence>
<comment type="cofactor">
    <cofactor evidence="1">
        <name>FMN</name>
        <dbReference type="ChEBI" id="CHEBI:58210"/>
    </cofactor>
</comment>
<evidence type="ECO:0000256" key="1">
    <source>
        <dbReference type="ARBA" id="ARBA00001917"/>
    </source>
</evidence>